<name>A0ABD2ZF05_9GENT</name>
<dbReference type="Pfam" id="PF00481">
    <property type="entry name" value="PP2C"/>
    <property type="match status" value="2"/>
</dbReference>
<dbReference type="InterPro" id="IPR000719">
    <property type="entry name" value="Prot_kinase_dom"/>
</dbReference>
<dbReference type="InterPro" id="IPR036457">
    <property type="entry name" value="PPM-type-like_dom_sf"/>
</dbReference>
<dbReference type="Proteomes" id="UP001630127">
    <property type="component" value="Unassembled WGS sequence"/>
</dbReference>
<evidence type="ECO:0000259" key="4">
    <source>
        <dbReference type="PROSITE" id="PS51746"/>
    </source>
</evidence>
<accession>A0ABD2ZF05</accession>
<keyword evidence="2" id="KW-0732">Signal</keyword>
<feature type="compositionally biased region" description="Polar residues" evidence="1">
    <location>
        <begin position="62"/>
        <end position="73"/>
    </location>
</feature>
<evidence type="ECO:0000259" key="3">
    <source>
        <dbReference type="PROSITE" id="PS50011"/>
    </source>
</evidence>
<dbReference type="PANTHER" id="PTHR47992">
    <property type="entry name" value="PROTEIN PHOSPHATASE"/>
    <property type="match status" value="1"/>
</dbReference>
<dbReference type="PROSITE" id="PS00108">
    <property type="entry name" value="PROTEIN_KINASE_ST"/>
    <property type="match status" value="1"/>
</dbReference>
<dbReference type="InterPro" id="IPR001932">
    <property type="entry name" value="PPM-type_phosphatase-like_dom"/>
</dbReference>
<dbReference type="Gene3D" id="3.60.40.10">
    <property type="entry name" value="PPM-type phosphatase domain"/>
    <property type="match status" value="1"/>
</dbReference>
<feature type="chain" id="PRO_5044778309" evidence="2">
    <location>
        <begin position="19"/>
        <end position="1097"/>
    </location>
</feature>
<evidence type="ECO:0000313" key="6">
    <source>
        <dbReference type="Proteomes" id="UP001630127"/>
    </source>
</evidence>
<dbReference type="SUPFAM" id="SSF81606">
    <property type="entry name" value="PP2C-like"/>
    <property type="match status" value="1"/>
</dbReference>
<sequence length="1097" mass="123650">MNILQKIISGVILGFLLGVNNFCGNGESLTCLTVYKEGGAPAVFQSPKCPRWRLSNYRSDLKNSPPSRCQSAMHQGRRKSQEDRTLCALDIRIPFPGPTGIKEVTVAVIAVFDGHNGAEASEMASKLLMEYFTLHAYFLLDTTFSFLSGKSVARLPDKGVQDKFFQKPRWEEQDHPETYIGRLKLELSAILDESFHLEILREALLRAIHDIDVAFTKDAFRGNFDSGSTAAVILLADTQVLVANIGDSKAFLCSEIHQSPHEAKGTLLRLYRQNRDDRASPFLKDYRSLKLAASSGLTFFIAKELTEDHHPDRDDERSRVEAAGGYVSEWGGVARVNGRLAVSRAIGDVYFKSYGVVSLPEVNDWQPLTVNDSYLVAATDGMFEKLRPQDICDIFWELQTDTSASSELTDLFSYSLADRVVDAAFDKGSLDNMAAVVLPVKSFGTTQTLLKNIYDATGKCDLTALGYVKHFYKGPGDGDISEPVDVEHTYPVVDKFEQLLVERKQSSFGCFYLSENLNEIDDYTFWMDKDDQEYTYKLPHALPGAISHACGGLKNFYEEENMCMFCGFTADGDNGQCRNPEGFASFLSLLGSIPLHNAGPDEDTVPDSRYILKKRYGRGSYGEVWLAFQWNCSNASKSFEQSSKDGKFYYPMHFRAYDGGPQTSPLADDRNNGTSDDKMFILKRIMVERGRAVYLSGLREKYFGEVFLNASTVLRVSPSAGASVANSWSDTCYSLKANQSINHETECTWDSESNFSVKRELLEAIYEDGLNHIARFVESFESQSNQIWLVFHHEGISLTKLLYTAEEVINSDDKGRDEHSKRVQILHPSKWWHWLKTTEAGQKEMQNLILQLLKALKSCHDRNITHRDIKPENMVICFEDKVSGRCSKGLPDGDNNYATKMRLIDFGSALDDFTMRNLYGSTGPSRAEQTSEYAPPEAFLNVSWYQGPMHNVIKYDMWSVGVIILELILGSPNVFQINSKTRALLDQHLEGWNENLKELAYKLRSFMEMCILIPGNPTRLHHTSEAKDHGSVPPVPWKCSESFFAQQIKSRDPLKIGFPNIWALRLVRKLLLWNPEDRLSVDDALGHPYFSPNSHAH</sequence>
<dbReference type="EMBL" id="JBJUIK010000009">
    <property type="protein sequence ID" value="KAL3517614.1"/>
    <property type="molecule type" value="Genomic_DNA"/>
</dbReference>
<dbReference type="PROSITE" id="PS50011">
    <property type="entry name" value="PROTEIN_KINASE_DOM"/>
    <property type="match status" value="1"/>
</dbReference>
<evidence type="ECO:0000256" key="2">
    <source>
        <dbReference type="SAM" id="SignalP"/>
    </source>
</evidence>
<dbReference type="SMART" id="SM00220">
    <property type="entry name" value="S_TKc"/>
    <property type="match status" value="1"/>
</dbReference>
<evidence type="ECO:0000313" key="5">
    <source>
        <dbReference type="EMBL" id="KAL3517614.1"/>
    </source>
</evidence>
<gene>
    <name evidence="5" type="ORF">ACH5RR_020203</name>
</gene>
<comment type="caution">
    <text evidence="5">The sequence shown here is derived from an EMBL/GenBank/DDBJ whole genome shotgun (WGS) entry which is preliminary data.</text>
</comment>
<dbReference type="CDD" id="cd00143">
    <property type="entry name" value="PP2Cc"/>
    <property type="match status" value="1"/>
</dbReference>
<dbReference type="InterPro" id="IPR008271">
    <property type="entry name" value="Ser/Thr_kinase_AS"/>
</dbReference>
<evidence type="ECO:0000256" key="1">
    <source>
        <dbReference type="SAM" id="MobiDB-lite"/>
    </source>
</evidence>
<dbReference type="AlphaFoldDB" id="A0ABD2ZF05"/>
<organism evidence="5 6">
    <name type="scientific">Cinchona calisaya</name>
    <dbReference type="NCBI Taxonomy" id="153742"/>
    <lineage>
        <taxon>Eukaryota</taxon>
        <taxon>Viridiplantae</taxon>
        <taxon>Streptophyta</taxon>
        <taxon>Embryophyta</taxon>
        <taxon>Tracheophyta</taxon>
        <taxon>Spermatophyta</taxon>
        <taxon>Magnoliopsida</taxon>
        <taxon>eudicotyledons</taxon>
        <taxon>Gunneridae</taxon>
        <taxon>Pentapetalae</taxon>
        <taxon>asterids</taxon>
        <taxon>lamiids</taxon>
        <taxon>Gentianales</taxon>
        <taxon>Rubiaceae</taxon>
        <taxon>Cinchonoideae</taxon>
        <taxon>Cinchoneae</taxon>
        <taxon>Cinchona</taxon>
    </lineage>
</organism>
<dbReference type="PROSITE" id="PS51746">
    <property type="entry name" value="PPM_2"/>
    <property type="match status" value="1"/>
</dbReference>
<keyword evidence="6" id="KW-1185">Reference proteome</keyword>
<proteinExistence type="predicted"/>
<feature type="signal peptide" evidence="2">
    <location>
        <begin position="1"/>
        <end position="18"/>
    </location>
</feature>
<feature type="domain" description="Protein kinase" evidence="3">
    <location>
        <begin position="610"/>
        <end position="1090"/>
    </location>
</feature>
<dbReference type="Gene3D" id="1.10.510.10">
    <property type="entry name" value="Transferase(Phosphotransferase) domain 1"/>
    <property type="match status" value="1"/>
</dbReference>
<feature type="region of interest" description="Disordered" evidence="1">
    <location>
        <begin position="62"/>
        <end position="81"/>
    </location>
</feature>
<dbReference type="InterPro" id="IPR015655">
    <property type="entry name" value="PP2C"/>
</dbReference>
<protein>
    <submittedName>
        <fullName evidence="5">Uncharacterized protein</fullName>
    </submittedName>
</protein>
<dbReference type="Pfam" id="PF00069">
    <property type="entry name" value="Pkinase"/>
    <property type="match status" value="1"/>
</dbReference>
<dbReference type="SMART" id="SM00332">
    <property type="entry name" value="PP2Cc"/>
    <property type="match status" value="1"/>
</dbReference>
<dbReference type="SUPFAM" id="SSF56112">
    <property type="entry name" value="Protein kinase-like (PK-like)"/>
    <property type="match status" value="1"/>
</dbReference>
<dbReference type="InterPro" id="IPR011009">
    <property type="entry name" value="Kinase-like_dom_sf"/>
</dbReference>
<feature type="domain" description="PPM-type phosphatase" evidence="4">
    <location>
        <begin position="68"/>
        <end position="440"/>
    </location>
</feature>
<reference evidence="5 6" key="1">
    <citation type="submission" date="2024-11" db="EMBL/GenBank/DDBJ databases">
        <title>A near-complete genome assembly of Cinchona calisaya.</title>
        <authorList>
            <person name="Lian D.C."/>
            <person name="Zhao X.W."/>
            <person name="Wei L."/>
        </authorList>
    </citation>
    <scope>NUCLEOTIDE SEQUENCE [LARGE SCALE GENOMIC DNA]</scope>
    <source>
        <tissue evidence="5">Nenye</tissue>
    </source>
</reference>